<protein>
    <recommendedName>
        <fullName evidence="4">Peptidase C-terminal archaeal/bacterial domain-containing protein</fullName>
    </recommendedName>
</protein>
<sequence>MKKVTLPGIALALLPMISFADNATPLPIGFADALNTGSLVLHSNHQLVERAKAPVLFSASAALESAEQTATITPRCPNTLNINTVYPLGGAQQGGSDCFHFKLDKPSKVYAFVMAQNAHTNVTLSLIRHNADDTLTAIGTSSNPAGADELVSSIEQQGDYYWLLEYVEADGSEFNFGVMTSERLDSHELNDSISASTILPDQLNRPVGNLDSILDIDHYAFEAKRGQDVLLKLVDPNNTEEFVLEHLEAGTWVEVPAKGKVITPTQDGEYQVARVRPNFNLPNNPTNAYQLTLGSNVASFSQHSVDPDHYVLRVPYAAESSPYMTTQTYQKLTWSMVLQDSTGHPVAGGQAFFIR</sequence>
<proteinExistence type="predicted"/>
<evidence type="ECO:0000313" key="2">
    <source>
        <dbReference type="EMBL" id="KZN44346.1"/>
    </source>
</evidence>
<dbReference type="PATRIC" id="fig|1365253.3.peg.4077"/>
<evidence type="ECO:0000313" key="3">
    <source>
        <dbReference type="Proteomes" id="UP000076587"/>
    </source>
</evidence>
<dbReference type="Proteomes" id="UP000076587">
    <property type="component" value="Unassembled WGS sequence"/>
</dbReference>
<feature type="signal peptide" evidence="1">
    <location>
        <begin position="1"/>
        <end position="20"/>
    </location>
</feature>
<evidence type="ECO:0008006" key="4">
    <source>
        <dbReference type="Google" id="ProtNLM"/>
    </source>
</evidence>
<accession>A0A166ZIF8</accession>
<feature type="chain" id="PRO_5007883204" description="Peptidase C-terminal archaeal/bacterial domain-containing protein" evidence="1">
    <location>
        <begin position="21"/>
        <end position="355"/>
    </location>
</feature>
<evidence type="ECO:0000256" key="1">
    <source>
        <dbReference type="SAM" id="SignalP"/>
    </source>
</evidence>
<dbReference type="AlphaFoldDB" id="A0A166ZIF8"/>
<comment type="caution">
    <text evidence="2">The sequence shown here is derived from an EMBL/GenBank/DDBJ whole genome shotgun (WGS) entry which is preliminary data.</text>
</comment>
<gene>
    <name evidence="2" type="ORF">N482_16700</name>
</gene>
<reference evidence="2 3" key="1">
    <citation type="submission" date="2013-07" db="EMBL/GenBank/DDBJ databases">
        <title>Comparative Genomic and Metabolomic Analysis of Twelve Strains of Pseudoalteromonas luteoviolacea.</title>
        <authorList>
            <person name="Vynne N.G."/>
            <person name="Mansson M."/>
            <person name="Gram L."/>
        </authorList>
    </citation>
    <scope>NUCLEOTIDE SEQUENCE [LARGE SCALE GENOMIC DNA]</scope>
    <source>
        <strain evidence="2 3">NCIMB 1942</strain>
    </source>
</reference>
<organism evidence="2 3">
    <name type="scientific">Pseudoalteromonas luteoviolacea NCIMB 1942</name>
    <dbReference type="NCBI Taxonomy" id="1365253"/>
    <lineage>
        <taxon>Bacteria</taxon>
        <taxon>Pseudomonadati</taxon>
        <taxon>Pseudomonadota</taxon>
        <taxon>Gammaproteobacteria</taxon>
        <taxon>Alteromonadales</taxon>
        <taxon>Pseudoalteromonadaceae</taxon>
        <taxon>Pseudoalteromonas</taxon>
    </lineage>
</organism>
<dbReference type="RefSeq" id="WP_063378471.1">
    <property type="nucleotide sequence ID" value="NZ_AUXT01000193.1"/>
</dbReference>
<dbReference type="EMBL" id="AUXT01000193">
    <property type="protein sequence ID" value="KZN44346.1"/>
    <property type="molecule type" value="Genomic_DNA"/>
</dbReference>
<keyword evidence="1" id="KW-0732">Signal</keyword>
<dbReference type="OrthoDB" id="5901060at2"/>
<name>A0A166ZIF8_9GAMM</name>